<dbReference type="InterPro" id="IPR028974">
    <property type="entry name" value="TSP_type-3_rpt"/>
</dbReference>
<dbReference type="InterPro" id="IPR026444">
    <property type="entry name" value="Secre_tail"/>
</dbReference>
<feature type="signal peptide" evidence="4">
    <location>
        <begin position="1"/>
        <end position="19"/>
    </location>
</feature>
<feature type="domain" description="LamG-like jellyroll fold" evidence="5">
    <location>
        <begin position="581"/>
        <end position="722"/>
    </location>
</feature>
<feature type="chain" id="PRO_5045481346" evidence="4">
    <location>
        <begin position="20"/>
        <end position="1426"/>
    </location>
</feature>
<dbReference type="SMART" id="SM00560">
    <property type="entry name" value="LamGL"/>
    <property type="match status" value="1"/>
</dbReference>
<organism evidence="6 7">
    <name type="scientific">Winogradskyella pelagia</name>
    <dbReference type="NCBI Taxonomy" id="2819984"/>
    <lineage>
        <taxon>Bacteria</taxon>
        <taxon>Pseudomonadati</taxon>
        <taxon>Bacteroidota</taxon>
        <taxon>Flavobacteriia</taxon>
        <taxon>Flavobacteriales</taxon>
        <taxon>Flavobacteriaceae</taxon>
        <taxon>Winogradskyella</taxon>
    </lineage>
</organism>
<dbReference type="Pfam" id="PF18962">
    <property type="entry name" value="Por_Secre_tail"/>
    <property type="match status" value="1"/>
</dbReference>
<dbReference type="EMBL" id="JAGEVF010000015">
    <property type="protein sequence ID" value="MBO3117955.1"/>
    <property type="molecule type" value="Genomic_DNA"/>
</dbReference>
<accession>A0ABS3T892</accession>
<comment type="caution">
    <text evidence="6">The sequence shown here is derived from an EMBL/GenBank/DDBJ whole genome shotgun (WGS) entry which is preliminary data.</text>
</comment>
<feature type="region of interest" description="Disordered" evidence="3">
    <location>
        <begin position="479"/>
        <end position="498"/>
    </location>
</feature>
<reference evidence="6 7" key="1">
    <citation type="submission" date="2021-03" db="EMBL/GenBank/DDBJ databases">
        <title>Winogradskyella sp. nov., isolated from costal sediment.</title>
        <authorList>
            <person name="Gao C."/>
        </authorList>
    </citation>
    <scope>NUCLEOTIDE SEQUENCE [LARGE SCALE GENOMIC DNA]</scope>
    <source>
        <strain evidence="6 7">DF17</strain>
    </source>
</reference>
<dbReference type="Proteomes" id="UP000676776">
    <property type="component" value="Unassembled WGS sequence"/>
</dbReference>
<keyword evidence="1 4" id="KW-0732">Signal</keyword>
<sequence>MLKKLLLVKLCFFTAILTAQTNAPSIQSGVSFQWSDVQTGINQPATIESITVNGNVYFSFGVPTAYELTQLGPNGHPTNNILENGINVETSSASPTWNATALEAFQSLNLFYYFEANGNGQNICDDYTAEEITTSQRFTLLYEDGIVASSSGVIAVTEQNANNCYHIEFFGIPEDGGPEQSLGETFVNQAPTQWGFGGTGTGGPNGLGTPGAVNPPPVGSDYWLSDRVVKNRGTLGIAVFYLDDIAPTGSLITKATLTASTIDNGDGKMFILTLPDHDKDGMSDVDDLDDDNDGIKDIDESGGINPSEDHDIDGTPNYMDPDFCTLNASGICTNLDFDADGVPNHFDLDSDNDGITDVLESGGIDTDPGVFGGSNDGRAYGRVGGFPATLGIPSSAGTGTVPVNTDGLVGPNFLDLDSDNDGIPDNIEAQRTLTYISPSGLGPAITDSDGDGFDDVLGITRVPVDTDFDRVYDYVDNDSDNDGIPDIEENGMANLPLNIDLDNDGLDDNFEGSNTNDSNDVNDEIDNPSGSVLPDTDGDLTSSGDLDYRDLFNVNPPVVATIDFDGINDYLSGNSILNSLGQFTVMAWVKIDASNSGNAMATILGEGNSAKLYVQNGNKLMFTINTDTAGTHTLNGIEVSYNEWHHITGVFSNATGEFALFIDGQLESQVTDPSLIGATIEDSGSWNGNFEVGRLSRGVTNKEYFTGNIDEIRVFDIQLSDDQIQQMVYQEIEESSGYVKGKVVPKLIEDRRTEARVSWSNLLAYYPMTNIKNNTTLNHASGINTLNLINITTAQEQTAPMPYETSSSGSWNSQSTWLHGNVWDIEQINTNKSWSIVNIKNDVFTNSSHTNFGLIIDGNESLTINGENKIENTSYLELNGTLDLQGDSQLVQAITSDLVTSSTGKILRRQKGTPSHYWYNYWASPVGSVGISALTDNNGNSNNSNNSAFKLNMLKKPDGSLFEFTSSYHQLGMISTFWTYTFINGLTYYDWASLNPNSSIQPGVGYTQKGTGISASEQQYVFEGKPNNGTIEISVTDVGGSGSVPSESKTDFLLGNPYPSAIDLHQFIDDNEGVIDGTIQLWQQWSGSSHYLDEYNGGYAQVNKLGATRAFQFVGLEGDNNGNQDGTKTPSRYLPVGQGFITEIAASGTVVFKNSQRLFIKESDADGTYNNGSVFFRNGSNTESSNSDNANSEVGVMSKIRLEFNSVDGPQTRRELLLGFSEFTSDDYDYGYEAKNAANNEDDLNLILGDQLMTMQAYSALREDKSVALALNASGSYQYSIKLTQRENIPEDFPIYIKDNLTGEFFDLASNNPYEFSSDQGQFNDRLEIVFSNGDDEVLSQLDETIEELKLYYASGRHKIVILNPNNLEFDSLEIINVLGQTVYSTSNLFSQTYSEYQLTNLTSGNYIVRLQTSTKQVLIKKIIVN</sequence>
<dbReference type="SUPFAM" id="SSF103647">
    <property type="entry name" value="TSP type-3 repeat"/>
    <property type="match status" value="1"/>
</dbReference>
<dbReference type="RefSeq" id="WP_208155309.1">
    <property type="nucleotide sequence ID" value="NZ_JAGEVF010000015.1"/>
</dbReference>
<keyword evidence="2" id="KW-1015">Disulfide bond</keyword>
<protein>
    <submittedName>
        <fullName evidence="6">T9SS type A sorting domain-containing protein</fullName>
    </submittedName>
</protein>
<gene>
    <name evidence="6" type="ORF">J4050_14455</name>
</gene>
<evidence type="ECO:0000259" key="5">
    <source>
        <dbReference type="SMART" id="SM00560"/>
    </source>
</evidence>
<evidence type="ECO:0000256" key="4">
    <source>
        <dbReference type="SAM" id="SignalP"/>
    </source>
</evidence>
<feature type="region of interest" description="Disordered" evidence="3">
    <location>
        <begin position="503"/>
        <end position="540"/>
    </location>
</feature>
<dbReference type="InterPro" id="IPR006558">
    <property type="entry name" value="LamG-like"/>
</dbReference>
<feature type="compositionally biased region" description="Acidic residues" evidence="3">
    <location>
        <begin position="479"/>
        <end position="489"/>
    </location>
</feature>
<proteinExistence type="predicted"/>
<evidence type="ECO:0000313" key="7">
    <source>
        <dbReference type="Proteomes" id="UP000676776"/>
    </source>
</evidence>
<evidence type="ECO:0000256" key="2">
    <source>
        <dbReference type="ARBA" id="ARBA00023157"/>
    </source>
</evidence>
<dbReference type="SUPFAM" id="SSF49899">
    <property type="entry name" value="Concanavalin A-like lectins/glucanases"/>
    <property type="match status" value="1"/>
</dbReference>
<dbReference type="Pfam" id="PF13385">
    <property type="entry name" value="Laminin_G_3"/>
    <property type="match status" value="1"/>
</dbReference>
<name>A0ABS3T892_9FLAO</name>
<dbReference type="Gene3D" id="2.60.120.200">
    <property type="match status" value="1"/>
</dbReference>
<keyword evidence="7" id="KW-1185">Reference proteome</keyword>
<evidence type="ECO:0000313" key="6">
    <source>
        <dbReference type="EMBL" id="MBO3117955.1"/>
    </source>
</evidence>
<dbReference type="InterPro" id="IPR013320">
    <property type="entry name" value="ConA-like_dom_sf"/>
</dbReference>
<evidence type="ECO:0000256" key="1">
    <source>
        <dbReference type="ARBA" id="ARBA00022729"/>
    </source>
</evidence>
<evidence type="ECO:0000256" key="3">
    <source>
        <dbReference type="SAM" id="MobiDB-lite"/>
    </source>
</evidence>
<dbReference type="NCBIfam" id="TIGR04183">
    <property type="entry name" value="Por_Secre_tail"/>
    <property type="match status" value="1"/>
</dbReference>